<name>A0A1I0BVA5_9FIRM</name>
<keyword evidence="6" id="KW-0966">Cell projection</keyword>
<evidence type="ECO:0000256" key="1">
    <source>
        <dbReference type="ARBA" id="ARBA00004514"/>
    </source>
</evidence>
<comment type="similarity">
    <text evidence="2">Belongs to the FliS family.</text>
</comment>
<evidence type="ECO:0000256" key="5">
    <source>
        <dbReference type="ARBA" id="ARBA00023186"/>
    </source>
</evidence>
<evidence type="ECO:0000256" key="4">
    <source>
        <dbReference type="ARBA" id="ARBA00022795"/>
    </source>
</evidence>
<keyword evidence="5" id="KW-0143">Chaperone</keyword>
<dbReference type="InterPro" id="IPR036584">
    <property type="entry name" value="FliS_sf"/>
</dbReference>
<reference evidence="6 7" key="1">
    <citation type="submission" date="2016-10" db="EMBL/GenBank/DDBJ databases">
        <authorList>
            <person name="de Groot N.N."/>
        </authorList>
    </citation>
    <scope>NUCLEOTIDE SEQUENCE [LARGE SCALE GENOMIC DNA]</scope>
    <source>
        <strain evidence="6 7">KH1P1</strain>
    </source>
</reference>
<dbReference type="InterPro" id="IPR003713">
    <property type="entry name" value="FliS"/>
</dbReference>
<keyword evidence="7" id="KW-1185">Reference proteome</keyword>
<dbReference type="GO" id="GO:0071973">
    <property type="term" value="P:bacterial-type flagellum-dependent cell motility"/>
    <property type="evidence" value="ECO:0007669"/>
    <property type="project" value="TreeGrafter"/>
</dbReference>
<dbReference type="EMBL" id="FOIL01000005">
    <property type="protein sequence ID" value="SET10564.1"/>
    <property type="molecule type" value="Genomic_DNA"/>
</dbReference>
<dbReference type="STRING" id="1526.SAMN02910262_00856"/>
<dbReference type="Pfam" id="PF02561">
    <property type="entry name" value="FliS"/>
    <property type="match status" value="1"/>
</dbReference>
<evidence type="ECO:0000313" key="7">
    <source>
        <dbReference type="Proteomes" id="UP000199820"/>
    </source>
</evidence>
<dbReference type="OrthoDB" id="1524959at2"/>
<dbReference type="PANTHER" id="PTHR34773">
    <property type="entry name" value="FLAGELLAR SECRETION CHAPERONE FLIS"/>
    <property type="match status" value="1"/>
</dbReference>
<dbReference type="PANTHER" id="PTHR34773:SF1">
    <property type="entry name" value="FLAGELLAR SECRETION CHAPERONE FLIS"/>
    <property type="match status" value="1"/>
</dbReference>
<evidence type="ECO:0000313" key="6">
    <source>
        <dbReference type="EMBL" id="SET10564.1"/>
    </source>
</evidence>
<dbReference type="RefSeq" id="WP_074648597.1">
    <property type="nucleotide sequence ID" value="NZ_FOIL01000005.1"/>
</dbReference>
<keyword evidence="6" id="KW-0282">Flagellum</keyword>
<dbReference type="Gene3D" id="1.20.120.340">
    <property type="entry name" value="Flagellar protein FliS"/>
    <property type="match status" value="1"/>
</dbReference>
<sequence>MANPYQKYKDESILSMSQSELLLLCYDEAITSLKKAEIALEDKDYDLFDAAIGKAGKIVRYLTMTLNMEQPLSHELKKLYNYVNFDLGRLYAGRERRKDELPALIQILSDLRDGFREASLIAGNMGTPHESKIVG</sequence>
<keyword evidence="6" id="KW-0969">Cilium</keyword>
<dbReference type="eggNOG" id="COG1516">
    <property type="taxonomic scope" value="Bacteria"/>
</dbReference>
<dbReference type="SUPFAM" id="SSF101116">
    <property type="entry name" value="Flagellar export chaperone FliS"/>
    <property type="match status" value="1"/>
</dbReference>
<dbReference type="CDD" id="cd16098">
    <property type="entry name" value="FliS"/>
    <property type="match status" value="1"/>
</dbReference>
<accession>A0A1I0BVA5</accession>
<dbReference type="GO" id="GO:0044780">
    <property type="term" value="P:bacterial-type flagellum assembly"/>
    <property type="evidence" value="ECO:0007669"/>
    <property type="project" value="InterPro"/>
</dbReference>
<gene>
    <name evidence="6" type="ORF">SAMN04487771_100538</name>
</gene>
<dbReference type="Proteomes" id="UP000199820">
    <property type="component" value="Unassembled WGS sequence"/>
</dbReference>
<comment type="subcellular location">
    <subcellularLocation>
        <location evidence="1">Cytoplasm</location>
        <location evidence="1">Cytosol</location>
    </subcellularLocation>
</comment>
<evidence type="ECO:0000256" key="2">
    <source>
        <dbReference type="ARBA" id="ARBA00008787"/>
    </source>
</evidence>
<evidence type="ECO:0000256" key="3">
    <source>
        <dbReference type="ARBA" id="ARBA00022490"/>
    </source>
</evidence>
<dbReference type="AlphaFoldDB" id="A0A1I0BVA5"/>
<organism evidence="6 7">
    <name type="scientific">[Clostridium] aminophilum</name>
    <dbReference type="NCBI Taxonomy" id="1526"/>
    <lineage>
        <taxon>Bacteria</taxon>
        <taxon>Bacillati</taxon>
        <taxon>Bacillota</taxon>
        <taxon>Clostridia</taxon>
        <taxon>Lachnospirales</taxon>
        <taxon>Lachnospiraceae</taxon>
    </lineage>
</organism>
<protein>
    <submittedName>
        <fullName evidence="6">Flagellar protein FliS</fullName>
    </submittedName>
</protein>
<keyword evidence="4" id="KW-1005">Bacterial flagellum biogenesis</keyword>
<proteinExistence type="inferred from homology"/>
<keyword evidence="3" id="KW-0963">Cytoplasm</keyword>
<dbReference type="GO" id="GO:0005829">
    <property type="term" value="C:cytosol"/>
    <property type="evidence" value="ECO:0007669"/>
    <property type="project" value="UniProtKB-SubCell"/>
</dbReference>